<dbReference type="PROSITE" id="PS51276">
    <property type="entry name" value="PEPTIDASE_C56_PFPI"/>
    <property type="match status" value="1"/>
</dbReference>
<sequence>MSLDQAALIQRMQQLMSTSPVPSISTELLATADGELNRELNSFLFDPPSDPTLLKGKRIAICCTNGVEEVEILGAHRWLTEHGATVHIVSPRIGEFDPTLGLRFPPQCATHVLAIRLMENAGWLKIDRYSDEAKAADYDSVLLPGGCWNPDALRMDKPTLAFVRAMYEAGKPTTAICHGQWVMVSARILKGKRATAVWNIQIDLENAGAVVLDEPCVVDGNLITARFPYDLPRLVQAMVQQLLATAGQASAAQ</sequence>
<name>A0A952FM26_9PROT</name>
<dbReference type="SUPFAM" id="SSF52317">
    <property type="entry name" value="Class I glutamine amidotransferase-like"/>
    <property type="match status" value="1"/>
</dbReference>
<accession>A0A952FM26</accession>
<dbReference type="InterPro" id="IPR002818">
    <property type="entry name" value="DJ-1/PfpI"/>
</dbReference>
<comment type="similarity">
    <text evidence="1">Belongs to the peptidase C56 family.</text>
</comment>
<dbReference type="Proteomes" id="UP000700706">
    <property type="component" value="Unassembled WGS sequence"/>
</dbReference>
<dbReference type="InterPro" id="IPR029062">
    <property type="entry name" value="Class_I_gatase-like"/>
</dbReference>
<dbReference type="PANTHER" id="PTHR42733:SF12">
    <property type="entry name" value="PROTEINASE"/>
    <property type="match status" value="1"/>
</dbReference>
<protein>
    <submittedName>
        <fullName evidence="3">DJ-1/PfpI family protein</fullName>
    </submittedName>
</protein>
<proteinExistence type="inferred from homology"/>
<feature type="domain" description="DJ-1/PfpI" evidence="2">
    <location>
        <begin position="57"/>
        <end position="240"/>
    </location>
</feature>
<comment type="caution">
    <text evidence="3">The sequence shown here is derived from an EMBL/GenBank/DDBJ whole genome shotgun (WGS) entry which is preliminary data.</text>
</comment>
<evidence type="ECO:0000313" key="4">
    <source>
        <dbReference type="Proteomes" id="UP000700706"/>
    </source>
</evidence>
<dbReference type="EMBL" id="JAEKLZ010000284">
    <property type="protein sequence ID" value="MBW8727542.1"/>
    <property type="molecule type" value="Genomic_DNA"/>
</dbReference>
<dbReference type="Gene3D" id="3.40.50.880">
    <property type="match status" value="1"/>
</dbReference>
<evidence type="ECO:0000313" key="3">
    <source>
        <dbReference type="EMBL" id="MBW8727542.1"/>
    </source>
</evidence>
<gene>
    <name evidence="3" type="ORF">JF625_20620</name>
</gene>
<dbReference type="AlphaFoldDB" id="A0A952FM26"/>
<dbReference type="InterPro" id="IPR006286">
    <property type="entry name" value="C56_PfpI-like"/>
</dbReference>
<evidence type="ECO:0000256" key="1">
    <source>
        <dbReference type="ARBA" id="ARBA00008542"/>
    </source>
</evidence>
<evidence type="ECO:0000259" key="2">
    <source>
        <dbReference type="Pfam" id="PF01965"/>
    </source>
</evidence>
<reference evidence="3" key="1">
    <citation type="submission" date="2020-06" db="EMBL/GenBank/DDBJ databases">
        <title>Stable isotope informed genome-resolved metagenomics uncovers potential trophic interactions in rhizosphere soil.</title>
        <authorList>
            <person name="Starr E.P."/>
            <person name="Shi S."/>
            <person name="Blazewicz S.J."/>
            <person name="Koch B.J."/>
            <person name="Probst A.J."/>
            <person name="Hungate B.A."/>
            <person name="Pett-Ridge J."/>
            <person name="Firestone M.K."/>
            <person name="Banfield J.F."/>
        </authorList>
    </citation>
    <scope>NUCLEOTIDE SEQUENCE</scope>
    <source>
        <strain evidence="3">YM_69_17</strain>
    </source>
</reference>
<dbReference type="PANTHER" id="PTHR42733">
    <property type="entry name" value="DJ-1 PROTEIN"/>
    <property type="match status" value="1"/>
</dbReference>
<organism evidence="3 4">
    <name type="scientific">Inquilinus limosus</name>
    <dbReference type="NCBI Taxonomy" id="171674"/>
    <lineage>
        <taxon>Bacteria</taxon>
        <taxon>Pseudomonadati</taxon>
        <taxon>Pseudomonadota</taxon>
        <taxon>Alphaproteobacteria</taxon>
        <taxon>Rhodospirillales</taxon>
        <taxon>Rhodospirillaceae</taxon>
        <taxon>Inquilinus</taxon>
    </lineage>
</organism>
<dbReference type="Pfam" id="PF01965">
    <property type="entry name" value="DJ-1_PfpI"/>
    <property type="match status" value="1"/>
</dbReference>